<gene>
    <name evidence="2" type="ORF">SAMN05192569_103812</name>
</gene>
<dbReference type="InterPro" id="IPR002789">
    <property type="entry name" value="HerA_central"/>
</dbReference>
<protein>
    <recommendedName>
        <fullName evidence="1">Helicase HerA central domain-containing protein</fullName>
    </recommendedName>
</protein>
<dbReference type="RefSeq" id="WP_090950950.1">
    <property type="nucleotide sequence ID" value="NZ_FOJS01000038.1"/>
</dbReference>
<sequence>MKKKKLFKKKNVDAAVEQNENTPLYQYDIRPTLWDVIAPDGITINSEDTGIIKQTLGERIYFRPFFIPRDGYPRKMQTNWLYSLTASGEVDVLIDIHKVNRSDAVRALQKQQTIFQSSLYFQLRRGNQDQIHDLRTKIADTDLLMQEIQFNENDMFHVAVLGLIFGKSEDQLNRLSEAIEDELSGMFFKVSTTWSRVKKGFLSALPFGKNHIHDSVRNLDRRALSTFAPFISGSGRYYGGVPIGVNKITGQLEFINSFGNEDYKPPNYNMGIFGISGSGKSLAMKLKIARELVAANIRAAIIDPEGEFRTLTKRLGGINLDISEESNIVINPLAINYTDIPLDDEDEELEWLKESDDKEIIEKNGRKFIRFVPIREKQNEILDFFDIIVRGKNGEEAGLTVFERNYLEKALRYIFDEVLGITSHPRSLFVDGVEERDGVLIQSNVRKPEPTISDVYNYLVKEYGEEPKAERLIAAIRPFLRDGSKPIFDGQTNLGRGVTQALHQARLVNFNIKQMEEGFLRPIAYHVILNYLWEHFIKNIEIATEKKLLYADEFWQFIDQDQTVSFFEKVARRCRKRNAGLVYASQDFLRILNNEKARGVLQNTHTFFFLEQNKIDLEQIKKNFNLTEGEIDKLFTNPEKGEGILRVGKSSVWIRTNPSDEEMIFVESNEAVLQDFLKRKQMQRSGGF</sequence>
<dbReference type="Proteomes" id="UP000198650">
    <property type="component" value="Unassembled WGS sequence"/>
</dbReference>
<evidence type="ECO:0000313" key="3">
    <source>
        <dbReference type="Proteomes" id="UP000198650"/>
    </source>
</evidence>
<dbReference type="Gene3D" id="1.10.8.730">
    <property type="match status" value="1"/>
</dbReference>
<name>A0A1I0TM31_9BACL</name>
<feature type="domain" description="Helicase HerA central" evidence="1">
    <location>
        <begin position="270"/>
        <end position="340"/>
    </location>
</feature>
<dbReference type="Gene3D" id="3.40.50.300">
    <property type="entry name" value="P-loop containing nucleotide triphosphate hydrolases"/>
    <property type="match status" value="1"/>
</dbReference>
<keyword evidence="3" id="KW-1185">Reference proteome</keyword>
<dbReference type="AlphaFoldDB" id="A0A1I0TM31"/>
<proteinExistence type="predicted"/>
<dbReference type="PANTHER" id="PTHR30121">
    <property type="entry name" value="UNCHARACTERIZED PROTEIN YJGR-RELATED"/>
    <property type="match status" value="1"/>
</dbReference>
<dbReference type="PANTHER" id="PTHR30121:SF6">
    <property type="entry name" value="SLR6007 PROTEIN"/>
    <property type="match status" value="1"/>
</dbReference>
<dbReference type="Pfam" id="PF01935">
    <property type="entry name" value="DUF87"/>
    <property type="match status" value="1"/>
</dbReference>
<dbReference type="STRING" id="186116.SAMN05192569_103812"/>
<dbReference type="OrthoDB" id="9804380at2"/>
<dbReference type="InterPro" id="IPR027417">
    <property type="entry name" value="P-loop_NTPase"/>
</dbReference>
<evidence type="ECO:0000313" key="2">
    <source>
        <dbReference type="EMBL" id="SFA52747.1"/>
    </source>
</evidence>
<dbReference type="InterPro" id="IPR051162">
    <property type="entry name" value="T4SS_component"/>
</dbReference>
<accession>A0A1I0TM31</accession>
<dbReference type="EMBL" id="FOJS01000038">
    <property type="protein sequence ID" value="SFA52747.1"/>
    <property type="molecule type" value="Genomic_DNA"/>
</dbReference>
<organism evidence="2 3">
    <name type="scientific">Parageobacillus thermantarcticus</name>
    <dbReference type="NCBI Taxonomy" id="186116"/>
    <lineage>
        <taxon>Bacteria</taxon>
        <taxon>Bacillati</taxon>
        <taxon>Bacillota</taxon>
        <taxon>Bacilli</taxon>
        <taxon>Bacillales</taxon>
        <taxon>Anoxybacillaceae</taxon>
        <taxon>Parageobacillus</taxon>
    </lineage>
</organism>
<evidence type="ECO:0000259" key="1">
    <source>
        <dbReference type="Pfam" id="PF01935"/>
    </source>
</evidence>
<dbReference type="SUPFAM" id="SSF52540">
    <property type="entry name" value="P-loop containing nucleoside triphosphate hydrolases"/>
    <property type="match status" value="1"/>
</dbReference>
<reference evidence="3" key="1">
    <citation type="submission" date="2016-10" db="EMBL/GenBank/DDBJ databases">
        <authorList>
            <person name="Varghese N."/>
            <person name="Submissions S."/>
        </authorList>
    </citation>
    <scope>NUCLEOTIDE SEQUENCE [LARGE SCALE GENOMIC DNA]</scope>
    <source>
        <strain evidence="3">M1</strain>
    </source>
</reference>